<gene>
    <name evidence="1" type="ORF">A3F51_01395</name>
</gene>
<name>A0A1G2MZH5_9BACT</name>
<evidence type="ECO:0000313" key="2">
    <source>
        <dbReference type="Proteomes" id="UP000178089"/>
    </source>
</evidence>
<reference evidence="1 2" key="1">
    <citation type="journal article" date="2016" name="Nat. Commun.">
        <title>Thousands of microbial genomes shed light on interconnected biogeochemical processes in an aquifer system.</title>
        <authorList>
            <person name="Anantharaman K."/>
            <person name="Brown C.T."/>
            <person name="Hug L.A."/>
            <person name="Sharon I."/>
            <person name="Castelle C.J."/>
            <person name="Probst A.J."/>
            <person name="Thomas B.C."/>
            <person name="Singh A."/>
            <person name="Wilkins M.J."/>
            <person name="Karaoz U."/>
            <person name="Brodie E.L."/>
            <person name="Williams K.H."/>
            <person name="Hubbard S.S."/>
            <person name="Banfield J.F."/>
        </authorList>
    </citation>
    <scope>NUCLEOTIDE SEQUENCE [LARGE SCALE GENOMIC DNA]</scope>
</reference>
<sequence length="118" mass="13519">MNISRENDELVIRLPMEQDAIDAIDEVVGRVPNLIGVIEGDEQGIHQSIDMTYKGKDPQIDGLLVRTYYSDEEFKKKCNEWGIDVFECPICAYCRKAIWGTFTFKNGKDCCFDCAEKK</sequence>
<accession>A0A1G2MZH5</accession>
<protein>
    <submittedName>
        <fullName evidence="1">Uncharacterized protein</fullName>
    </submittedName>
</protein>
<dbReference type="EMBL" id="MHRT01000005">
    <property type="protein sequence ID" value="OHA29250.1"/>
    <property type="molecule type" value="Genomic_DNA"/>
</dbReference>
<proteinExistence type="predicted"/>
<dbReference type="Proteomes" id="UP000178089">
    <property type="component" value="Unassembled WGS sequence"/>
</dbReference>
<organism evidence="1 2">
    <name type="scientific">Candidatus Taylorbacteria bacterium RIFCSPHIGHO2_12_FULL_45_16</name>
    <dbReference type="NCBI Taxonomy" id="1802315"/>
    <lineage>
        <taxon>Bacteria</taxon>
        <taxon>Candidatus Tayloriibacteriota</taxon>
    </lineage>
</organism>
<comment type="caution">
    <text evidence="1">The sequence shown here is derived from an EMBL/GenBank/DDBJ whole genome shotgun (WGS) entry which is preliminary data.</text>
</comment>
<dbReference type="AlphaFoldDB" id="A0A1G2MZH5"/>
<evidence type="ECO:0000313" key="1">
    <source>
        <dbReference type="EMBL" id="OHA29250.1"/>
    </source>
</evidence>